<dbReference type="GO" id="GO:0003723">
    <property type="term" value="F:RNA binding"/>
    <property type="evidence" value="ECO:0007669"/>
    <property type="project" value="UniProtKB-UniRule"/>
</dbReference>
<dbReference type="PANTHER" id="PTHR13976">
    <property type="entry name" value="HETEROGENEOUS NUCLEAR RIBONUCLEOPROTEIN-RELATED"/>
    <property type="match status" value="1"/>
</dbReference>
<dbReference type="OMA" id="ENDIANX"/>
<evidence type="ECO:0000256" key="3">
    <source>
        <dbReference type="PROSITE-ProRule" id="PRU00176"/>
    </source>
</evidence>
<reference evidence="5" key="1">
    <citation type="submission" date="2021-08" db="EMBL/GenBank/DDBJ databases">
        <title>WGS assembly of Ceratopteris richardii.</title>
        <authorList>
            <person name="Marchant D.B."/>
            <person name="Chen G."/>
            <person name="Jenkins J."/>
            <person name="Shu S."/>
            <person name="Leebens-Mack J."/>
            <person name="Grimwood J."/>
            <person name="Schmutz J."/>
            <person name="Soltis P."/>
            <person name="Soltis D."/>
            <person name="Chen Z.-H."/>
        </authorList>
    </citation>
    <scope>NUCLEOTIDE SEQUENCE</scope>
    <source>
        <strain evidence="5">Whitten #5841</strain>
        <tissue evidence="5">Leaf</tissue>
    </source>
</reference>
<dbReference type="PROSITE" id="PS50102">
    <property type="entry name" value="RRM"/>
    <property type="match status" value="1"/>
</dbReference>
<evidence type="ECO:0000256" key="1">
    <source>
        <dbReference type="ARBA" id="ARBA00022737"/>
    </source>
</evidence>
<evidence type="ECO:0000313" key="6">
    <source>
        <dbReference type="Proteomes" id="UP000825935"/>
    </source>
</evidence>
<dbReference type="InterPro" id="IPR050666">
    <property type="entry name" value="ESRP"/>
</dbReference>
<sequence length="268" mass="30501">MYSRGNMMGSMGHGDGYEIGSKRQRGMDEDPYYGPPSGYRSSYGYGGGMGFGGQSRAFPVVRLRGLPFDCREMDVYEFFTGLDIVDILLVHKRGRFSGEAYVVFGAPLHVDFALQRNRQNMGRRYIEVFRCKKQEYYQAIAMEVNDSRNSYERDVPFTRVTPVPPKSVPEKDLEHTEVLRLRGLPFSVSKREIINFFNESFLKDENIHIVTHSDGRATGEAFVEFSSPEESKAAMKKDKMTLGSRYVELFPSSRDEATSAAARSRLTR</sequence>
<dbReference type="InterPro" id="IPR035979">
    <property type="entry name" value="RBD_domain_sf"/>
</dbReference>
<dbReference type="EMBL" id="CM035417">
    <property type="protein sequence ID" value="KAH7423194.1"/>
    <property type="molecule type" value="Genomic_DNA"/>
</dbReference>
<keyword evidence="6" id="KW-1185">Reference proteome</keyword>
<evidence type="ECO:0000256" key="2">
    <source>
        <dbReference type="ARBA" id="ARBA00022884"/>
    </source>
</evidence>
<protein>
    <recommendedName>
        <fullName evidence="4">RRM domain-containing protein</fullName>
    </recommendedName>
</protein>
<proteinExistence type="predicted"/>
<dbReference type="Pfam" id="PF00076">
    <property type="entry name" value="RRM_1"/>
    <property type="match status" value="2"/>
</dbReference>
<evidence type="ECO:0000259" key="4">
    <source>
        <dbReference type="PROSITE" id="PS50102"/>
    </source>
</evidence>
<organism evidence="5 6">
    <name type="scientific">Ceratopteris richardii</name>
    <name type="common">Triangle waterfern</name>
    <dbReference type="NCBI Taxonomy" id="49495"/>
    <lineage>
        <taxon>Eukaryota</taxon>
        <taxon>Viridiplantae</taxon>
        <taxon>Streptophyta</taxon>
        <taxon>Embryophyta</taxon>
        <taxon>Tracheophyta</taxon>
        <taxon>Polypodiopsida</taxon>
        <taxon>Polypodiidae</taxon>
        <taxon>Polypodiales</taxon>
        <taxon>Pteridineae</taxon>
        <taxon>Pteridaceae</taxon>
        <taxon>Parkerioideae</taxon>
        <taxon>Ceratopteris</taxon>
    </lineage>
</organism>
<dbReference type="SMART" id="SM00360">
    <property type="entry name" value="RRM"/>
    <property type="match status" value="2"/>
</dbReference>
<keyword evidence="2 3" id="KW-0694">RNA-binding</keyword>
<dbReference type="InterPro" id="IPR000504">
    <property type="entry name" value="RRM_dom"/>
</dbReference>
<evidence type="ECO:0000313" key="5">
    <source>
        <dbReference type="EMBL" id="KAH7423194.1"/>
    </source>
</evidence>
<keyword evidence="1" id="KW-0677">Repeat</keyword>
<gene>
    <name evidence="5" type="ORF">KP509_12G043400</name>
</gene>
<dbReference type="InterPro" id="IPR012677">
    <property type="entry name" value="Nucleotide-bd_a/b_plait_sf"/>
</dbReference>
<dbReference type="Gene3D" id="3.30.70.330">
    <property type="match status" value="2"/>
</dbReference>
<dbReference type="SUPFAM" id="SSF54928">
    <property type="entry name" value="RNA-binding domain, RBD"/>
    <property type="match status" value="2"/>
</dbReference>
<name>A0A8T2TP46_CERRI</name>
<dbReference type="OrthoDB" id="431068at2759"/>
<dbReference type="AlphaFoldDB" id="A0A8T2TP46"/>
<accession>A0A8T2TP46</accession>
<feature type="domain" description="RRM" evidence="4">
    <location>
        <begin position="177"/>
        <end position="254"/>
    </location>
</feature>
<comment type="caution">
    <text evidence="5">The sequence shown here is derived from an EMBL/GenBank/DDBJ whole genome shotgun (WGS) entry which is preliminary data.</text>
</comment>
<dbReference type="Proteomes" id="UP000825935">
    <property type="component" value="Chromosome 12"/>
</dbReference>
<dbReference type="CDD" id="cd12254">
    <property type="entry name" value="RRM_hnRNPH_ESRPs_RBM12_like"/>
    <property type="match status" value="2"/>
</dbReference>